<dbReference type="SUPFAM" id="SSF52540">
    <property type="entry name" value="P-loop containing nucleoside triphosphate hydrolases"/>
    <property type="match status" value="1"/>
</dbReference>
<evidence type="ECO:0000313" key="5">
    <source>
        <dbReference type="Proteomes" id="UP000750711"/>
    </source>
</evidence>
<proteinExistence type="predicted"/>
<evidence type="ECO:0000313" key="4">
    <source>
        <dbReference type="EMBL" id="KAH0551387.1"/>
    </source>
</evidence>
<feature type="domain" description="NB-ARC" evidence="2">
    <location>
        <begin position="192"/>
        <end position="339"/>
    </location>
</feature>
<dbReference type="AlphaFoldDB" id="A0A9P8ICT6"/>
<keyword evidence="5" id="KW-1185">Reference proteome</keyword>
<reference evidence="4" key="1">
    <citation type="submission" date="2021-03" db="EMBL/GenBank/DDBJ databases">
        <title>Comparative genomics and phylogenomic investigation of the class Geoglossomycetes provide insights into ecological specialization and systematics.</title>
        <authorList>
            <person name="Melie T."/>
            <person name="Pirro S."/>
            <person name="Miller A.N."/>
            <person name="Quandt A."/>
        </authorList>
    </citation>
    <scope>NUCLEOTIDE SEQUENCE</scope>
    <source>
        <strain evidence="4">CAQ_001_2017</strain>
    </source>
</reference>
<name>A0A9P8ICT6_9PEZI</name>
<feature type="domain" description="NACHT-NTPase and P-loop NTPases N-terminal" evidence="3">
    <location>
        <begin position="12"/>
        <end position="131"/>
    </location>
</feature>
<dbReference type="Gene3D" id="3.40.50.300">
    <property type="entry name" value="P-loop containing nucleotide triphosphate hydrolases"/>
    <property type="match status" value="1"/>
</dbReference>
<dbReference type="InterPro" id="IPR002182">
    <property type="entry name" value="NB-ARC"/>
</dbReference>
<dbReference type="InterPro" id="IPR027417">
    <property type="entry name" value="P-loop_NTPase"/>
</dbReference>
<dbReference type="EMBL" id="JAGHQM010002067">
    <property type="protein sequence ID" value="KAH0551387.1"/>
    <property type="molecule type" value="Genomic_DNA"/>
</dbReference>
<dbReference type="SUPFAM" id="SSF48452">
    <property type="entry name" value="TPR-like"/>
    <property type="match status" value="1"/>
</dbReference>
<accession>A0A9P8ICT6</accession>
<dbReference type="InterPro" id="IPR011990">
    <property type="entry name" value="TPR-like_helical_dom_sf"/>
</dbReference>
<protein>
    <recommendedName>
        <fullName evidence="6">NACHT-NTPase and P-loop NTPases N-terminal domain-containing protein</fullName>
    </recommendedName>
</protein>
<dbReference type="InterPro" id="IPR031352">
    <property type="entry name" value="SesA"/>
</dbReference>
<dbReference type="SMART" id="SM00028">
    <property type="entry name" value="TPR"/>
    <property type="match status" value="5"/>
</dbReference>
<evidence type="ECO:0000259" key="3">
    <source>
        <dbReference type="Pfam" id="PF17107"/>
    </source>
</evidence>
<feature type="repeat" description="TPR" evidence="1">
    <location>
        <begin position="755"/>
        <end position="788"/>
    </location>
</feature>
<dbReference type="PROSITE" id="PS50005">
    <property type="entry name" value="TPR"/>
    <property type="match status" value="1"/>
</dbReference>
<organism evidence="4 5">
    <name type="scientific">Trichoglossum hirsutum</name>
    <dbReference type="NCBI Taxonomy" id="265104"/>
    <lineage>
        <taxon>Eukaryota</taxon>
        <taxon>Fungi</taxon>
        <taxon>Dikarya</taxon>
        <taxon>Ascomycota</taxon>
        <taxon>Pezizomycotina</taxon>
        <taxon>Geoglossomycetes</taxon>
        <taxon>Geoglossales</taxon>
        <taxon>Geoglossaceae</taxon>
        <taxon>Trichoglossum</taxon>
    </lineage>
</organism>
<dbReference type="PANTHER" id="PTHR46082:SF6">
    <property type="entry name" value="AAA+ ATPASE DOMAIN-CONTAINING PROTEIN-RELATED"/>
    <property type="match status" value="1"/>
</dbReference>
<dbReference type="Proteomes" id="UP000750711">
    <property type="component" value="Unassembled WGS sequence"/>
</dbReference>
<dbReference type="Pfam" id="PF13374">
    <property type="entry name" value="TPR_10"/>
    <property type="match status" value="2"/>
</dbReference>
<comment type="caution">
    <text evidence="4">The sequence shown here is derived from an EMBL/GenBank/DDBJ whole genome shotgun (WGS) entry which is preliminary data.</text>
</comment>
<dbReference type="GO" id="GO:0043531">
    <property type="term" value="F:ADP binding"/>
    <property type="evidence" value="ECO:0007669"/>
    <property type="project" value="InterPro"/>
</dbReference>
<dbReference type="Pfam" id="PF13424">
    <property type="entry name" value="TPR_12"/>
    <property type="match status" value="2"/>
</dbReference>
<sequence length="821" mass="91844">MAEAITAAGLAASIVTFADVSTKALARLREFHSITQEVPSVIQDITTQLPVIVDIMTRIEKRCGGSSLTADEQHRLSHVVDGCFRQVTLLNGLIEKMLPNLTDSKWQRTRKAIASIRKEKVIAVIQRTLETYKSTLTLHFSQGARASTFSAIRECAYYEIPSLRVSQFVERVELLEKIKASFANTTTNTSYPRTVVLLGMGGQGKTQLALEYCRVATISGRYQGVFWVDASSPITVSHGFETIAAKLSRGDRVLDDMDSKIAFVKETLGRWQMSWLLVFDNYDQPGEFRNIAAYFPHGEAGEILIISRHADSERLGVTIRVTRMTEDEGLELLLRRTNQDRSDDNATEGRKIIQKLGHLPLAIDQAGAYINMRKLPLPLFTKHYDERREVVLNHTPSLWEYHRRLGEDKDETLLSVFTTWELSFRQIGNNDDERAIISHFLTLSAFFDASNVGENLFRSYLTLTDKPPWWMEHFTSGGVWDQYKYQDTIVELLNLSLLQGVNIGGIESSFSLHPLVTDWLKLRIDQENRQKYTIEAVMILSSYIDTQDQDIISLRTRLDMLSHVDMCLLNGREYLRGLDESNIASIPDSASTFALLYHNQGRLEDAEAMYQRALTGFEKTLGPIHESTLNAVGNLGILHMAQGRLEDAEVMYQRALTGFEKTLGSTYESTLITVGNLGIIYEAQGRLEDAEAMYQRALAGFEKALGPAHTSTLDIVGNLGTLYNAQGRLEDAEAMYQRALTGFEKTLGPAHESTLITVANLGNVYVTQGRLEDAEAMYRQALTGLENTLGPAHTSTLGIVNNLGNLYKSQGRLADAEAILA</sequence>
<dbReference type="InterPro" id="IPR019734">
    <property type="entry name" value="TPR_rpt"/>
</dbReference>
<dbReference type="Gene3D" id="1.25.40.10">
    <property type="entry name" value="Tetratricopeptide repeat domain"/>
    <property type="match status" value="2"/>
</dbReference>
<evidence type="ECO:0000259" key="2">
    <source>
        <dbReference type="Pfam" id="PF00931"/>
    </source>
</evidence>
<dbReference type="Pfam" id="PF17107">
    <property type="entry name" value="SesA"/>
    <property type="match status" value="1"/>
</dbReference>
<dbReference type="InterPro" id="IPR053137">
    <property type="entry name" value="NLR-like"/>
</dbReference>
<evidence type="ECO:0000256" key="1">
    <source>
        <dbReference type="PROSITE-ProRule" id="PRU00339"/>
    </source>
</evidence>
<dbReference type="Pfam" id="PF00931">
    <property type="entry name" value="NB-ARC"/>
    <property type="match status" value="1"/>
</dbReference>
<evidence type="ECO:0008006" key="6">
    <source>
        <dbReference type="Google" id="ProtNLM"/>
    </source>
</evidence>
<dbReference type="PANTHER" id="PTHR46082">
    <property type="entry name" value="ATP/GTP-BINDING PROTEIN-RELATED"/>
    <property type="match status" value="1"/>
</dbReference>
<keyword evidence="1" id="KW-0802">TPR repeat</keyword>
<gene>
    <name evidence="4" type="ORF">GP486_007398</name>
</gene>